<feature type="binding site" evidence="2">
    <location>
        <position position="207"/>
    </location>
    <ligand>
        <name>Co(2+)</name>
        <dbReference type="ChEBI" id="CHEBI:48828"/>
    </ligand>
</feature>
<accession>F2JH01</accession>
<dbReference type="InterPro" id="IPR050963">
    <property type="entry name" value="Sirohydro_Cobaltochel/CbiX"/>
</dbReference>
<feature type="binding site" evidence="3">
    <location>
        <position position="175"/>
    </location>
    <ligand>
        <name>Co(2+)</name>
        <dbReference type="ChEBI" id="CHEBI:48828"/>
    </ligand>
</feature>
<dbReference type="GO" id="GO:0046872">
    <property type="term" value="F:metal ion binding"/>
    <property type="evidence" value="ECO:0007669"/>
    <property type="project" value="UniProtKB-KW"/>
</dbReference>
<protein>
    <submittedName>
        <fullName evidence="4">Sirohydrochlorin cobaltochelatase</fullName>
        <ecNumber evidence="4">4.99.1.3</ecNumber>
    </submittedName>
</protein>
<evidence type="ECO:0000313" key="5">
    <source>
        <dbReference type="Proteomes" id="UP000008467"/>
    </source>
</evidence>
<dbReference type="InterPro" id="IPR010388">
    <property type="entry name" value="Anaerobic_Co-chelatase"/>
</dbReference>
<dbReference type="RefSeq" id="WP_013658617.1">
    <property type="nucleotide sequence ID" value="NC_015275.1"/>
</dbReference>
<dbReference type="SUPFAM" id="SSF53800">
    <property type="entry name" value="Chelatase"/>
    <property type="match status" value="1"/>
</dbReference>
<feature type="binding site" evidence="2">
    <location>
        <begin position="85"/>
        <end position="92"/>
    </location>
    <ligand>
        <name>substrate</name>
    </ligand>
</feature>
<dbReference type="CDD" id="cd03413">
    <property type="entry name" value="CbiK_C"/>
    <property type="match status" value="1"/>
</dbReference>
<evidence type="ECO:0000256" key="2">
    <source>
        <dbReference type="PIRSR" id="PIRSR033579-2"/>
    </source>
</evidence>
<evidence type="ECO:0000313" key="4">
    <source>
        <dbReference type="EMBL" id="ADZ85341.1"/>
    </source>
</evidence>
<keyword evidence="5" id="KW-1185">Reference proteome</keyword>
<sequence length="265" mass="29825">MKRAILVVSFGSSYKETREKTIKPCEELIASAFEGYDFYRAFTSNIIIRKIARVENIKINNPIEVLDELVAAGYEEVVVQTLLVICGEEYGKLKGQVECYKNQFKKIVLGSPLLTQIEDYKATVEAVKTELPTLKEGEGVVLMGHGTEYEAHSAYCALDYMFDQEELPVYMGTVEGYPEIREIINRLRKAEVRKAYLIPFMLVAGGHAINDMAGDEEDSWKSILEAEGFEVECILRGLGENPNIRKCFLAHAQEAEKAITIYTGD</sequence>
<dbReference type="EC" id="4.99.1.3" evidence="4"/>
<dbReference type="HOGENOM" id="CLU_036584_1_1_9"/>
<keyword evidence="4" id="KW-0456">Lyase</keyword>
<dbReference type="PANTHER" id="PTHR33542:SF3">
    <property type="entry name" value="SIROHYDROCHLORIN FERROCHELATASE, CHLOROPLASTIC"/>
    <property type="match status" value="1"/>
</dbReference>
<dbReference type="Proteomes" id="UP000008467">
    <property type="component" value="Chromosome"/>
</dbReference>
<organism evidence="4 5">
    <name type="scientific">Cellulosilyticum lentocellum (strain ATCC 49066 / DSM 5427 / NCIMB 11756 / RHM5)</name>
    <name type="common">Clostridium lentocellum</name>
    <dbReference type="NCBI Taxonomy" id="642492"/>
    <lineage>
        <taxon>Bacteria</taxon>
        <taxon>Bacillati</taxon>
        <taxon>Bacillota</taxon>
        <taxon>Clostridia</taxon>
        <taxon>Lachnospirales</taxon>
        <taxon>Cellulosilyticaceae</taxon>
        <taxon>Cellulosilyticum</taxon>
    </lineage>
</organism>
<feature type="binding site" evidence="3">
    <location>
        <position position="145"/>
    </location>
    <ligand>
        <name>Co(2+)</name>
        <dbReference type="ChEBI" id="CHEBI:48828"/>
    </ligand>
</feature>
<dbReference type="AlphaFoldDB" id="F2JH01"/>
<reference evidence="4 5" key="1">
    <citation type="journal article" date="2011" name="J. Bacteriol.">
        <title>Complete genome sequence of the cellulose-degrading bacterium Cellulosilyticum lentocellum.</title>
        <authorList>
            <consortium name="US DOE Joint Genome Institute"/>
            <person name="Miller D.A."/>
            <person name="Suen G."/>
            <person name="Bruce D."/>
            <person name="Copeland A."/>
            <person name="Cheng J.F."/>
            <person name="Detter C."/>
            <person name="Goodwin L.A."/>
            <person name="Han C.S."/>
            <person name="Hauser L.J."/>
            <person name="Land M.L."/>
            <person name="Lapidus A."/>
            <person name="Lucas S."/>
            <person name="Meincke L."/>
            <person name="Pitluck S."/>
            <person name="Tapia R."/>
            <person name="Teshima H."/>
            <person name="Woyke T."/>
            <person name="Fox B.G."/>
            <person name="Angert E.R."/>
            <person name="Currie C.R."/>
        </authorList>
    </citation>
    <scope>NUCLEOTIDE SEQUENCE [LARGE SCALE GENOMIC DNA]</scope>
    <source>
        <strain evidence="5">ATCC 49066 / DSM 5427 / NCIMB 11756 / RHM5</strain>
    </source>
</reference>
<feature type="binding site" evidence="2">
    <location>
        <position position="10"/>
    </location>
    <ligand>
        <name>Co(2+)</name>
        <dbReference type="ChEBI" id="CHEBI:48828"/>
    </ligand>
</feature>
<proteinExistence type="predicted"/>
<dbReference type="GO" id="GO:0019251">
    <property type="term" value="P:anaerobic cobalamin biosynthetic process"/>
    <property type="evidence" value="ECO:0007669"/>
    <property type="project" value="InterPro"/>
</dbReference>
<dbReference type="PIRSF" id="PIRSF033579">
    <property type="entry name" value="Anaer_Co_chel"/>
    <property type="match status" value="1"/>
</dbReference>
<dbReference type="GO" id="GO:0016852">
    <property type="term" value="F:sirohydrochlorin cobaltochelatase activity"/>
    <property type="evidence" value="ECO:0007669"/>
    <property type="project" value="UniProtKB-EC"/>
</dbReference>
<gene>
    <name evidence="4" type="ordered locus">Clole_3658</name>
</gene>
<dbReference type="eggNOG" id="COG4822">
    <property type="taxonomic scope" value="Bacteria"/>
</dbReference>
<name>F2JH01_CELLD</name>
<dbReference type="CDD" id="cd03412">
    <property type="entry name" value="CbiK_N"/>
    <property type="match status" value="1"/>
</dbReference>
<evidence type="ECO:0000256" key="3">
    <source>
        <dbReference type="PIRSR" id="PIRSR033579-3"/>
    </source>
</evidence>
<dbReference type="STRING" id="642492.Clole_3658"/>
<dbReference type="PANTHER" id="PTHR33542">
    <property type="entry name" value="SIROHYDROCHLORIN FERROCHELATASE, CHLOROPLASTIC"/>
    <property type="match status" value="1"/>
</dbReference>
<dbReference type="Pfam" id="PF06180">
    <property type="entry name" value="CbiK"/>
    <property type="match status" value="1"/>
</dbReference>
<evidence type="ECO:0000256" key="1">
    <source>
        <dbReference type="PIRSR" id="PIRSR033579-1"/>
    </source>
</evidence>
<feature type="binding site" evidence="2">
    <location>
        <begin position="202"/>
        <end position="203"/>
    </location>
    <ligand>
        <name>substrate</name>
    </ligand>
</feature>
<dbReference type="EMBL" id="CP002582">
    <property type="protein sequence ID" value="ADZ85341.1"/>
    <property type="molecule type" value="Genomic_DNA"/>
</dbReference>
<keyword evidence="3" id="KW-0170">Cobalt</keyword>
<feature type="active site" description="Proton acceptor" evidence="1">
    <location>
        <position position="145"/>
    </location>
</feature>
<keyword evidence="3" id="KW-0479">Metal-binding</keyword>
<dbReference type="Gene3D" id="3.40.50.1400">
    <property type="match status" value="2"/>
</dbReference>
<dbReference type="KEGG" id="cle:Clole_3658"/>